<dbReference type="GO" id="GO:0046521">
    <property type="term" value="P:sphingoid catabolic process"/>
    <property type="evidence" value="ECO:0007669"/>
    <property type="project" value="TreeGrafter"/>
</dbReference>
<name>A0A364RJ60_9BACT</name>
<keyword evidence="3" id="KW-1185">Reference proteome</keyword>
<protein>
    <recommendedName>
        <fullName evidence="4">Membrane protein YGL010W</fullName>
    </recommendedName>
</protein>
<gene>
    <name evidence="2" type="ORF">DP923_04345</name>
</gene>
<dbReference type="PANTHER" id="PTHR28026:SF9">
    <property type="entry name" value="2-HYDROXY-PALMITIC ACID DIOXYGENASE MPO1"/>
    <property type="match status" value="1"/>
</dbReference>
<reference evidence="2 3" key="1">
    <citation type="submission" date="2018-06" db="EMBL/GenBank/DDBJ databases">
        <authorList>
            <person name="Liu Z.-W."/>
        </authorList>
    </citation>
    <scope>NUCLEOTIDE SEQUENCE [LARGE SCALE GENOMIC DNA]</scope>
    <source>
        <strain evidence="2 3">2b14</strain>
    </source>
</reference>
<evidence type="ECO:0008006" key="4">
    <source>
        <dbReference type="Google" id="ProtNLM"/>
    </source>
</evidence>
<reference evidence="2 3" key="2">
    <citation type="submission" date="2018-07" db="EMBL/GenBank/DDBJ databases">
        <title>Pontibacter sp. 2b14 genomic sequence and assembly.</title>
        <authorList>
            <person name="Du Z.-J."/>
        </authorList>
    </citation>
    <scope>NUCLEOTIDE SEQUENCE [LARGE SCALE GENOMIC DNA]</scope>
    <source>
        <strain evidence="2 3">2b14</strain>
    </source>
</reference>
<proteinExistence type="predicted"/>
<dbReference type="GO" id="GO:0016020">
    <property type="term" value="C:membrane"/>
    <property type="evidence" value="ECO:0007669"/>
    <property type="project" value="GOC"/>
</dbReference>
<comment type="caution">
    <text evidence="2">The sequence shown here is derived from an EMBL/GenBank/DDBJ whole genome shotgun (WGS) entry which is preliminary data.</text>
</comment>
<feature type="transmembrane region" description="Helical" evidence="1">
    <location>
        <begin position="135"/>
        <end position="153"/>
    </location>
</feature>
<keyword evidence="1" id="KW-1133">Transmembrane helix</keyword>
<dbReference type="InterPro" id="IPR009305">
    <property type="entry name" value="Mpo1-like"/>
</dbReference>
<organism evidence="2 3">
    <name type="scientific">Pontibacter arcticus</name>
    <dbReference type="NCBI Taxonomy" id="2080288"/>
    <lineage>
        <taxon>Bacteria</taxon>
        <taxon>Pseudomonadati</taxon>
        <taxon>Bacteroidota</taxon>
        <taxon>Cytophagia</taxon>
        <taxon>Cytophagales</taxon>
        <taxon>Hymenobacteraceae</taxon>
        <taxon>Pontibacter</taxon>
    </lineage>
</organism>
<feature type="transmembrane region" description="Helical" evidence="1">
    <location>
        <begin position="104"/>
        <end position="123"/>
    </location>
</feature>
<evidence type="ECO:0000256" key="1">
    <source>
        <dbReference type="SAM" id="Phobius"/>
    </source>
</evidence>
<keyword evidence="1" id="KW-0472">Membrane</keyword>
<feature type="transmembrane region" description="Helical" evidence="1">
    <location>
        <begin position="22"/>
        <end position="46"/>
    </location>
</feature>
<dbReference type="PANTHER" id="PTHR28026">
    <property type="entry name" value="DUF962 DOMAIN PROTEIN (AFU_ORTHOLOGUE AFUA_8G05310)"/>
    <property type="match status" value="1"/>
</dbReference>
<accession>A0A364RJ60</accession>
<dbReference type="AlphaFoldDB" id="A0A364RJ60"/>
<sequence length="160" mass="18142">MRSMQQWFDEYGQSHQNETNKLIHWICVPLIFFSVIGLLASIPAGVLKAPFPAQLQPYIHFGTILVLLGLLFYLRISVAMFAGMAVVCGLVLWLIHALDNATETPVWLISLVIFILAWIGQFYGHKVEGAKPSFFKDLQFLMIGPAWLLGFIYRKLGIPY</sequence>
<dbReference type="EMBL" id="QMDV01000001">
    <property type="protein sequence ID" value="RAU84278.1"/>
    <property type="molecule type" value="Genomic_DNA"/>
</dbReference>
<dbReference type="Proteomes" id="UP000251692">
    <property type="component" value="Unassembled WGS sequence"/>
</dbReference>
<dbReference type="OrthoDB" id="5515308at2"/>
<dbReference type="RefSeq" id="WP_112304559.1">
    <property type="nucleotide sequence ID" value="NZ_QMDV01000001.1"/>
</dbReference>
<feature type="transmembrane region" description="Helical" evidence="1">
    <location>
        <begin position="58"/>
        <end position="74"/>
    </location>
</feature>
<dbReference type="Pfam" id="PF06127">
    <property type="entry name" value="Mpo1-like"/>
    <property type="match status" value="1"/>
</dbReference>
<evidence type="ECO:0000313" key="2">
    <source>
        <dbReference type="EMBL" id="RAU84278.1"/>
    </source>
</evidence>
<evidence type="ECO:0000313" key="3">
    <source>
        <dbReference type="Proteomes" id="UP000251692"/>
    </source>
</evidence>
<keyword evidence="1" id="KW-0812">Transmembrane</keyword>